<dbReference type="InterPro" id="IPR023152">
    <property type="entry name" value="RasGAP_CS"/>
</dbReference>
<evidence type="ECO:0000256" key="1">
    <source>
        <dbReference type="SAM" id="Coils"/>
    </source>
</evidence>
<evidence type="ECO:0000313" key="6">
    <source>
        <dbReference type="Proteomes" id="UP000550707"/>
    </source>
</evidence>
<evidence type="ECO:0000256" key="2">
    <source>
        <dbReference type="SAM" id="MobiDB-lite"/>
    </source>
</evidence>
<dbReference type="InterPro" id="IPR000048">
    <property type="entry name" value="IQ_motif_EF-hand-BS"/>
</dbReference>
<feature type="region of interest" description="Disordered" evidence="2">
    <location>
        <begin position="821"/>
        <end position="846"/>
    </location>
</feature>
<dbReference type="GO" id="GO:1903479">
    <property type="term" value="P:mitotic actomyosin contractile ring assembly actin filament organization"/>
    <property type="evidence" value="ECO:0007669"/>
    <property type="project" value="TreeGrafter"/>
</dbReference>
<dbReference type="SMART" id="SM00015">
    <property type="entry name" value="IQ"/>
    <property type="match status" value="2"/>
</dbReference>
<dbReference type="PROSITE" id="PS50020">
    <property type="entry name" value="WW_DOMAIN_2"/>
    <property type="match status" value="1"/>
</dbReference>
<dbReference type="SUPFAM" id="SSF143885">
    <property type="entry name" value="RGC domain-like"/>
    <property type="match status" value="1"/>
</dbReference>
<feature type="domain" description="Ras-GAP" evidence="3">
    <location>
        <begin position="411"/>
        <end position="644"/>
    </location>
</feature>
<dbReference type="Pfam" id="PF00612">
    <property type="entry name" value="IQ"/>
    <property type="match status" value="1"/>
</dbReference>
<dbReference type="InterPro" id="IPR001202">
    <property type="entry name" value="WW_dom"/>
</dbReference>
<dbReference type="PANTHER" id="PTHR14149">
    <property type="entry name" value="RAS GTPASE-ACTIVATING PROTEIN WITH IQ MOTIF"/>
    <property type="match status" value="1"/>
</dbReference>
<evidence type="ECO:0000259" key="3">
    <source>
        <dbReference type="PROSITE" id="PS50018"/>
    </source>
</evidence>
<dbReference type="InterPro" id="IPR000593">
    <property type="entry name" value="RasGAP_C"/>
</dbReference>
<keyword evidence="6" id="KW-1185">Reference proteome</keyword>
<dbReference type="PROSITE" id="PS50096">
    <property type="entry name" value="IQ"/>
    <property type="match status" value="2"/>
</dbReference>
<keyword evidence="1" id="KW-0175">Coiled coil</keyword>
<feature type="domain" description="WW" evidence="4">
    <location>
        <begin position="145"/>
        <end position="178"/>
    </location>
</feature>
<dbReference type="InterPro" id="IPR008936">
    <property type="entry name" value="Rho_GTPase_activation_prot"/>
</dbReference>
<dbReference type="Gene3D" id="1.20.5.190">
    <property type="match status" value="1"/>
</dbReference>
<comment type="caution">
    <text evidence="5">The sequence shown here is derived from an EMBL/GenBank/DDBJ whole genome shotgun (WGS) entry which is preliminary data.</text>
</comment>
<dbReference type="PROSITE" id="PS01159">
    <property type="entry name" value="WW_DOMAIN_1"/>
    <property type="match status" value="1"/>
</dbReference>
<feature type="compositionally biased region" description="Basic and acidic residues" evidence="2">
    <location>
        <begin position="825"/>
        <end position="846"/>
    </location>
</feature>
<organism evidence="5 6">
    <name type="scientific">Molossus molossus</name>
    <name type="common">Pallas' mastiff bat</name>
    <name type="synonym">Vespertilio molossus</name>
    <dbReference type="NCBI Taxonomy" id="27622"/>
    <lineage>
        <taxon>Eukaryota</taxon>
        <taxon>Metazoa</taxon>
        <taxon>Chordata</taxon>
        <taxon>Craniata</taxon>
        <taxon>Vertebrata</taxon>
        <taxon>Euteleostomi</taxon>
        <taxon>Mammalia</taxon>
        <taxon>Eutheria</taxon>
        <taxon>Laurasiatheria</taxon>
        <taxon>Chiroptera</taxon>
        <taxon>Yangochiroptera</taxon>
        <taxon>Molossidae</taxon>
        <taxon>Molossus</taxon>
    </lineage>
</organism>
<dbReference type="GO" id="GO:0051015">
    <property type="term" value="F:actin filament binding"/>
    <property type="evidence" value="ECO:0007669"/>
    <property type="project" value="TreeGrafter"/>
</dbReference>
<evidence type="ECO:0000259" key="4">
    <source>
        <dbReference type="PROSITE" id="PS50020"/>
    </source>
</evidence>
<dbReference type="Proteomes" id="UP000550707">
    <property type="component" value="Unassembled WGS sequence"/>
</dbReference>
<dbReference type="GO" id="GO:0005516">
    <property type="term" value="F:calmodulin binding"/>
    <property type="evidence" value="ECO:0007669"/>
    <property type="project" value="TreeGrafter"/>
</dbReference>
<proteinExistence type="predicted"/>
<dbReference type="Pfam" id="PF00616">
    <property type="entry name" value="RasGAP"/>
    <property type="match status" value="1"/>
</dbReference>
<protein>
    <submittedName>
        <fullName evidence="5">IQ motif containing GTPase activating protein 2</fullName>
    </submittedName>
</protein>
<feature type="coiled-coil region" evidence="1">
    <location>
        <begin position="905"/>
        <end position="932"/>
    </location>
</feature>
<sequence>MHSVPGIVAVGRINEAIDEGDPSKTLASLQLPTAKIKEVDPDYAQHYQDVLYYAKSQKQKDPASKILWLDEIQQAVYDANVDEDKAKQWVTLVVDVNQCLENKKSSDILSVLKTSVCNTNDVIPECADKYYDTLSKAKEQKSDTVSTEGPWLKLTLQEKYDYYYNVDSKENSWVTPESFLRKESWLMEKEIEAFWKGHKQRMSYLGRRQTFIDHIPSIVKIQAWFRMIQARRNYLARLQFFRDHKNEIVKIQSLLRASKARDDYKTLVGSENPPLSVIRKFVHLLDQSDLDFQEELEVARIRGEVVTKIRGNQQLEKDLNLMDIKIGLLVKNRITLEDVISHRTKLNKKKGGEMQILNNTDNQGIKSLSKERRKTLETYQQLFYLLQTNPSYLAKLIFQMPQNKSTKFMDTVIFTLYNYASNQREEYLLLKLFKTALEEEVKSKVDQVQDIVTGNPTVIKMVVSFNRGARGQNTLRQLLAPVVREIIEDKSLVINTNPVEVYKAWVNQLETQTGEASNLPYDVTTEQALTYPEVKSKLEASSESLQRVTDKVLNSIISSLDLLPYGLRYIAKVLKNSIHEKFPEAAEDELLKIVGNLLYYRYMNPAIVAPDGFDIIDMTAGGQINSDQRRNLGTVAKVLQHAASNKLFEGENEHLASTNSYLSDTYQKFRKYFKEACDVPEPEEKFNMDKYTDVVTVSKPVIFISIEEIISTHSLLLEHQDAIAPEKNDLLNELLELLGEVPNVESFLGEGAVDPNDPNKANTLNQLAKTEISLSLTSKYSLGDGEGIDGQSLMIKTKKLIIDVIRNQPGNTLTEILETPATTQQERDHASDMESRAMKDSKTPEEMKESQAVAEDAQLPLEQKKRKVQRNLRTLEQMGHVSSKNKYQDILNEIAKDIRNQRIYRKLRKAELAKLQQTLKALNEKAAFYEEQVNYYDTYIKTCLDNLKIKNCRRSIKLDGKGESKGMKRAKPVKYTAAKLHEKGVLLSIDDLQTNQFKNVTFDIISTEDVGIFDVKSKFLGVEMEKVQLNIQDLLEMQYEGVAVMKMFDKVKVNVNLLIYLLNKKFYGK</sequence>
<dbReference type="FunFam" id="1.10.506.10:FF:000004">
    <property type="entry name" value="IQ motif containing GTPase activating protein 1"/>
    <property type="match status" value="1"/>
</dbReference>
<dbReference type="PANTHER" id="PTHR14149:SF12">
    <property type="entry name" value="RAS GTPASE-ACTIVATING-LIKE PROTEIN IQGAP2"/>
    <property type="match status" value="1"/>
</dbReference>
<dbReference type="PROSITE" id="PS00509">
    <property type="entry name" value="RAS_GTPASE_ACTIV_1"/>
    <property type="match status" value="1"/>
</dbReference>
<dbReference type="AlphaFoldDB" id="A0A7J8IZM0"/>
<dbReference type="SUPFAM" id="SSF48350">
    <property type="entry name" value="GTPase activation domain, GAP"/>
    <property type="match status" value="1"/>
</dbReference>
<reference evidence="5 6" key="1">
    <citation type="journal article" date="2020" name="Nature">
        <title>Six reference-quality genomes reveal evolution of bat adaptations.</title>
        <authorList>
            <person name="Jebb D."/>
            <person name="Huang Z."/>
            <person name="Pippel M."/>
            <person name="Hughes G.M."/>
            <person name="Lavrichenko K."/>
            <person name="Devanna P."/>
            <person name="Winkler S."/>
            <person name="Jermiin L.S."/>
            <person name="Skirmuntt E.C."/>
            <person name="Katzourakis A."/>
            <person name="Burkitt-Gray L."/>
            <person name="Ray D.A."/>
            <person name="Sullivan K.A.M."/>
            <person name="Roscito J.G."/>
            <person name="Kirilenko B.M."/>
            <person name="Davalos L.M."/>
            <person name="Corthals A.P."/>
            <person name="Power M.L."/>
            <person name="Jones G."/>
            <person name="Ransome R.D."/>
            <person name="Dechmann D.K.N."/>
            <person name="Locatelli A.G."/>
            <person name="Puechmaille S.J."/>
            <person name="Fedrigo O."/>
            <person name="Jarvis E.D."/>
            <person name="Hiller M."/>
            <person name="Vernes S.C."/>
            <person name="Myers E.W."/>
            <person name="Teeling E.C."/>
        </authorList>
    </citation>
    <scope>NUCLEOTIDE SEQUENCE [LARGE SCALE GENOMIC DNA]</scope>
    <source>
        <strain evidence="5">MMolMol1</strain>
        <tissue evidence="5">Muscle</tissue>
    </source>
</reference>
<dbReference type="EMBL" id="JACASF010000003">
    <property type="protein sequence ID" value="KAF6489711.1"/>
    <property type="molecule type" value="Genomic_DNA"/>
</dbReference>
<evidence type="ECO:0000313" key="5">
    <source>
        <dbReference type="EMBL" id="KAF6489711.1"/>
    </source>
</evidence>
<dbReference type="GO" id="GO:0005096">
    <property type="term" value="F:GTPase activator activity"/>
    <property type="evidence" value="ECO:0007669"/>
    <property type="project" value="TreeGrafter"/>
</dbReference>
<dbReference type="GO" id="GO:0005938">
    <property type="term" value="C:cell cortex"/>
    <property type="evidence" value="ECO:0007669"/>
    <property type="project" value="TreeGrafter"/>
</dbReference>
<dbReference type="SMART" id="SM00323">
    <property type="entry name" value="RasGAP"/>
    <property type="match status" value="1"/>
</dbReference>
<name>A0A7J8IZM0_MOLMO</name>
<dbReference type="PROSITE" id="PS50018">
    <property type="entry name" value="RAS_GTPASE_ACTIV_2"/>
    <property type="match status" value="1"/>
</dbReference>
<dbReference type="Gene3D" id="1.10.506.10">
    <property type="entry name" value="GTPase Activation - p120gap, domain 1"/>
    <property type="match status" value="1"/>
</dbReference>
<gene>
    <name evidence="5" type="ORF">HJG59_006895</name>
</gene>
<accession>A0A7J8IZM0</accession>
<dbReference type="InterPro" id="IPR001936">
    <property type="entry name" value="RasGAP_dom"/>
</dbReference>
<dbReference type="Pfam" id="PF03836">
    <property type="entry name" value="RasGAP_C"/>
    <property type="match status" value="1"/>
</dbReference>